<dbReference type="EMBL" id="JAAALK010000285">
    <property type="protein sequence ID" value="KAG8066586.1"/>
    <property type="molecule type" value="Genomic_DNA"/>
</dbReference>
<accession>A0A8J5VQ08</accession>
<keyword evidence="3" id="KW-1185">Reference proteome</keyword>
<gene>
    <name evidence="2" type="ORF">GUJ93_ZPchr0004g38593</name>
</gene>
<dbReference type="Proteomes" id="UP000729402">
    <property type="component" value="Unassembled WGS sequence"/>
</dbReference>
<sequence>MLPPRRPPLRGPCPQALAPRPHGTPCRNSLPCPYSSFDVSKREAGARTGNEPSRLVRGIRWTTKGMEASETTGATWIGMEGASWNGDGLATAACRSQEETNKEDGGRRELPRAGVVTGWRGLHRVVTGRRRPPWTVGSSGAVARRRATGGNDVASVLKRLATSNKEEEAARGSRENKK</sequence>
<dbReference type="AlphaFoldDB" id="A0A8J5VQ08"/>
<feature type="region of interest" description="Disordered" evidence="1">
    <location>
        <begin position="1"/>
        <end position="30"/>
    </location>
</feature>
<evidence type="ECO:0000256" key="1">
    <source>
        <dbReference type="SAM" id="MobiDB-lite"/>
    </source>
</evidence>
<protein>
    <submittedName>
        <fullName evidence="2">Uncharacterized protein</fullName>
    </submittedName>
</protein>
<reference evidence="2" key="2">
    <citation type="submission" date="2021-02" db="EMBL/GenBank/DDBJ databases">
        <authorList>
            <person name="Kimball J.A."/>
            <person name="Haas M.W."/>
            <person name="Macchietto M."/>
            <person name="Kono T."/>
            <person name="Duquette J."/>
            <person name="Shao M."/>
        </authorList>
    </citation>
    <scope>NUCLEOTIDE SEQUENCE</scope>
    <source>
        <tissue evidence="2">Fresh leaf tissue</tissue>
    </source>
</reference>
<feature type="region of interest" description="Disordered" evidence="1">
    <location>
        <begin position="130"/>
        <end position="154"/>
    </location>
</feature>
<name>A0A8J5VQ08_ZIZPA</name>
<feature type="region of interest" description="Disordered" evidence="1">
    <location>
        <begin position="159"/>
        <end position="178"/>
    </location>
</feature>
<evidence type="ECO:0000313" key="2">
    <source>
        <dbReference type="EMBL" id="KAG8066586.1"/>
    </source>
</evidence>
<feature type="compositionally biased region" description="Pro residues" evidence="1">
    <location>
        <begin position="1"/>
        <end position="11"/>
    </location>
</feature>
<proteinExistence type="predicted"/>
<feature type="compositionally biased region" description="Basic and acidic residues" evidence="1">
    <location>
        <begin position="164"/>
        <end position="178"/>
    </location>
</feature>
<comment type="caution">
    <text evidence="2">The sequence shown here is derived from an EMBL/GenBank/DDBJ whole genome shotgun (WGS) entry which is preliminary data.</text>
</comment>
<reference evidence="2" key="1">
    <citation type="journal article" date="2021" name="bioRxiv">
        <title>Whole Genome Assembly and Annotation of Northern Wild Rice, Zizania palustris L., Supports a Whole Genome Duplication in the Zizania Genus.</title>
        <authorList>
            <person name="Haas M."/>
            <person name="Kono T."/>
            <person name="Macchietto M."/>
            <person name="Millas R."/>
            <person name="McGilp L."/>
            <person name="Shao M."/>
            <person name="Duquette J."/>
            <person name="Hirsch C.N."/>
            <person name="Kimball J."/>
        </authorList>
    </citation>
    <scope>NUCLEOTIDE SEQUENCE</scope>
    <source>
        <tissue evidence="2">Fresh leaf tissue</tissue>
    </source>
</reference>
<evidence type="ECO:0000313" key="3">
    <source>
        <dbReference type="Proteomes" id="UP000729402"/>
    </source>
</evidence>
<organism evidence="2 3">
    <name type="scientific">Zizania palustris</name>
    <name type="common">Northern wild rice</name>
    <dbReference type="NCBI Taxonomy" id="103762"/>
    <lineage>
        <taxon>Eukaryota</taxon>
        <taxon>Viridiplantae</taxon>
        <taxon>Streptophyta</taxon>
        <taxon>Embryophyta</taxon>
        <taxon>Tracheophyta</taxon>
        <taxon>Spermatophyta</taxon>
        <taxon>Magnoliopsida</taxon>
        <taxon>Liliopsida</taxon>
        <taxon>Poales</taxon>
        <taxon>Poaceae</taxon>
        <taxon>BOP clade</taxon>
        <taxon>Oryzoideae</taxon>
        <taxon>Oryzeae</taxon>
        <taxon>Zizaniinae</taxon>
        <taxon>Zizania</taxon>
    </lineage>
</organism>